<evidence type="ECO:0000313" key="2">
    <source>
        <dbReference type="Proteomes" id="UP000231501"/>
    </source>
</evidence>
<protein>
    <submittedName>
        <fullName evidence="1">Uncharacterized protein</fullName>
    </submittedName>
</protein>
<reference evidence="1 2" key="1">
    <citation type="submission" date="2017-11" db="EMBL/GenBank/DDBJ databases">
        <title>Draft genome sequence of Mitsuaria sp. HWN-4.</title>
        <authorList>
            <person name="Gundlapally S.R."/>
        </authorList>
    </citation>
    <scope>NUCLEOTIDE SEQUENCE [LARGE SCALE GENOMIC DNA]</scope>
    <source>
        <strain evidence="1 2">HWN-4</strain>
    </source>
</reference>
<comment type="caution">
    <text evidence="1">The sequence shown here is derived from an EMBL/GenBank/DDBJ whole genome shotgun (WGS) entry which is preliminary data.</text>
</comment>
<dbReference type="OrthoDB" id="8912656at2"/>
<keyword evidence="2" id="KW-1185">Reference proteome</keyword>
<proteinExistence type="predicted"/>
<accession>A0A2G9C694</accession>
<dbReference type="RefSeq" id="WP_099862871.1">
    <property type="nucleotide sequence ID" value="NZ_PEOG01000050.1"/>
</dbReference>
<sequence length="109" mass="12233">MNGVEWLAQRIAAAANRDLNESPEAPRFNPRPPGVIREGSATQAVHLFLEARRGIYFTRVQIVAATGRTERAVDWALLFLKAQQKVKAVEDTNRNPRYLRYGIAKEGDA</sequence>
<dbReference type="Proteomes" id="UP000231501">
    <property type="component" value="Unassembled WGS sequence"/>
</dbReference>
<organism evidence="1 2">
    <name type="scientific">Roseateles chitinivorans</name>
    <dbReference type="NCBI Taxonomy" id="2917965"/>
    <lineage>
        <taxon>Bacteria</taxon>
        <taxon>Pseudomonadati</taxon>
        <taxon>Pseudomonadota</taxon>
        <taxon>Betaproteobacteria</taxon>
        <taxon>Burkholderiales</taxon>
        <taxon>Sphaerotilaceae</taxon>
        <taxon>Roseateles</taxon>
    </lineage>
</organism>
<evidence type="ECO:0000313" key="1">
    <source>
        <dbReference type="EMBL" id="PIM51907.1"/>
    </source>
</evidence>
<dbReference type="AlphaFoldDB" id="A0A2G9C694"/>
<gene>
    <name evidence="1" type="ORF">CS062_17430</name>
</gene>
<name>A0A2G9C694_9BURK</name>
<dbReference type="EMBL" id="PEOG01000050">
    <property type="protein sequence ID" value="PIM51907.1"/>
    <property type="molecule type" value="Genomic_DNA"/>
</dbReference>